<dbReference type="AlphaFoldDB" id="A0AAE3KHC0"/>
<proteinExistence type="predicted"/>
<dbReference type="RefSeq" id="WP_253771957.1">
    <property type="nucleotide sequence ID" value="NZ_JAMTCK010000006.1"/>
</dbReference>
<keyword evidence="3" id="KW-1185">Reference proteome</keyword>
<reference evidence="2" key="1">
    <citation type="submission" date="2022-06" db="EMBL/GenBank/DDBJ databases">
        <title>Genomic Encyclopedia of Archaeal and Bacterial Type Strains, Phase II (KMG-II): from individual species to whole genera.</title>
        <authorList>
            <person name="Goeker M."/>
        </authorList>
    </citation>
    <scope>NUCLEOTIDE SEQUENCE</scope>
    <source>
        <strain evidence="2">DSM 43935</strain>
    </source>
</reference>
<name>A0AAE3KHC0_9PSEU</name>
<dbReference type="SUPFAM" id="SSF160631">
    <property type="entry name" value="SMI1/KNR4-like"/>
    <property type="match status" value="1"/>
</dbReference>
<dbReference type="InterPro" id="IPR037883">
    <property type="entry name" value="Knr4/Smi1-like_sf"/>
</dbReference>
<protein>
    <submittedName>
        <fullName evidence="2">Cell wall assembly regulator SMI1</fullName>
    </submittedName>
</protein>
<evidence type="ECO:0000313" key="2">
    <source>
        <dbReference type="EMBL" id="MCP2166294.1"/>
    </source>
</evidence>
<comment type="caution">
    <text evidence="2">The sequence shown here is derived from an EMBL/GenBank/DDBJ whole genome shotgun (WGS) entry which is preliminary data.</text>
</comment>
<dbReference type="InterPro" id="IPR018958">
    <property type="entry name" value="Knr4/Smi1-like_dom"/>
</dbReference>
<dbReference type="Gene3D" id="3.40.1580.10">
    <property type="entry name" value="SMI1/KNR4-like"/>
    <property type="match status" value="1"/>
</dbReference>
<gene>
    <name evidence="2" type="ORF">LX83_003153</name>
</gene>
<accession>A0AAE3KHC0</accession>
<feature type="domain" description="Knr4/Smi1-like" evidence="1">
    <location>
        <begin position="33"/>
        <end position="158"/>
    </location>
</feature>
<dbReference type="Pfam" id="PF09346">
    <property type="entry name" value="SMI1_KNR4"/>
    <property type="match status" value="1"/>
</dbReference>
<dbReference type="EMBL" id="JAMTCK010000006">
    <property type="protein sequence ID" value="MCP2166294.1"/>
    <property type="molecule type" value="Genomic_DNA"/>
</dbReference>
<evidence type="ECO:0000259" key="1">
    <source>
        <dbReference type="SMART" id="SM00860"/>
    </source>
</evidence>
<evidence type="ECO:0000313" key="3">
    <source>
        <dbReference type="Proteomes" id="UP001206128"/>
    </source>
</evidence>
<sequence length="201" mass="22050">MNSVDHQILLSWQRIDTWLRSHSDGQPAHLMSPAAQADIDAVARELGLPLPSDLVSLWQLENVSADYWLPPQGGAALIEPAAALRDRAIWLNAAADEDPDDPNLFPPGLLPIASNGGGDNLVIELRPNQHHGAIFLWDHENWGLRVPLWPDVATMLDDVAQAMESGKPALLDHAAQGGDEPPCVPLVNDWNEFEGWVVHRD</sequence>
<organism evidence="2 3">
    <name type="scientific">Goodfellowiella coeruleoviolacea</name>
    <dbReference type="NCBI Taxonomy" id="334858"/>
    <lineage>
        <taxon>Bacteria</taxon>
        <taxon>Bacillati</taxon>
        <taxon>Actinomycetota</taxon>
        <taxon>Actinomycetes</taxon>
        <taxon>Pseudonocardiales</taxon>
        <taxon>Pseudonocardiaceae</taxon>
        <taxon>Goodfellowiella</taxon>
    </lineage>
</organism>
<dbReference type="SMART" id="SM00860">
    <property type="entry name" value="SMI1_KNR4"/>
    <property type="match status" value="1"/>
</dbReference>
<dbReference type="Proteomes" id="UP001206128">
    <property type="component" value="Unassembled WGS sequence"/>
</dbReference>